<gene>
    <name evidence="3" type="ORF">GCM10011316_19100</name>
</gene>
<dbReference type="InterPro" id="IPR051311">
    <property type="entry name" value="DedA_domain"/>
</dbReference>
<evidence type="ECO:0000259" key="2">
    <source>
        <dbReference type="Pfam" id="PF09335"/>
    </source>
</evidence>
<keyword evidence="1" id="KW-1133">Transmembrane helix</keyword>
<keyword evidence="4" id="KW-1185">Reference proteome</keyword>
<dbReference type="EMBL" id="BMFA01000005">
    <property type="protein sequence ID" value="GGB47173.1"/>
    <property type="molecule type" value="Genomic_DNA"/>
</dbReference>
<protein>
    <recommendedName>
        <fullName evidence="2">VTT domain-containing protein</fullName>
    </recommendedName>
</protein>
<dbReference type="Pfam" id="PF09335">
    <property type="entry name" value="VTT_dom"/>
    <property type="match status" value="1"/>
</dbReference>
<feature type="domain" description="VTT" evidence="2">
    <location>
        <begin position="74"/>
        <end position="169"/>
    </location>
</feature>
<feature type="transmembrane region" description="Helical" evidence="1">
    <location>
        <begin position="127"/>
        <end position="149"/>
    </location>
</feature>
<proteinExistence type="predicted"/>
<dbReference type="Proteomes" id="UP000605148">
    <property type="component" value="Unassembled WGS sequence"/>
</dbReference>
<dbReference type="AlphaFoldDB" id="A0A916TIU6"/>
<reference evidence="3" key="1">
    <citation type="journal article" date="2014" name="Int. J. Syst. Evol. Microbiol.">
        <title>Complete genome sequence of Corynebacterium casei LMG S-19264T (=DSM 44701T), isolated from a smear-ripened cheese.</title>
        <authorList>
            <consortium name="US DOE Joint Genome Institute (JGI-PGF)"/>
            <person name="Walter F."/>
            <person name="Albersmeier A."/>
            <person name="Kalinowski J."/>
            <person name="Ruckert C."/>
        </authorList>
    </citation>
    <scope>NUCLEOTIDE SEQUENCE</scope>
    <source>
        <strain evidence="3">CGMCC 1.12426</strain>
    </source>
</reference>
<feature type="transmembrane region" description="Helical" evidence="1">
    <location>
        <begin position="44"/>
        <end position="67"/>
    </location>
</feature>
<dbReference type="PANTHER" id="PTHR42709">
    <property type="entry name" value="ALKALINE PHOSPHATASE LIKE PROTEIN"/>
    <property type="match status" value="1"/>
</dbReference>
<evidence type="ECO:0000313" key="4">
    <source>
        <dbReference type="Proteomes" id="UP000605148"/>
    </source>
</evidence>
<sequence length="178" mass="19410">MILGFASGMGGAGLKSQLQASSLFRPAFLGSEWEDRVASESLALFLAAFLAATLVPAQSELGLAVLATRSPDKAWLFLAVASLGNTLGSVVNWGLGQGLARFQDRRWFPFKPSQIAAARRRYARFGYWSLLLSWVPVVGDPLTLIAGVMKEPLWRFLLLVAFAKTARYVTVLWAASLF</sequence>
<keyword evidence="1" id="KW-0812">Transmembrane</keyword>
<feature type="transmembrane region" description="Helical" evidence="1">
    <location>
        <begin position="74"/>
        <end position="95"/>
    </location>
</feature>
<evidence type="ECO:0000256" key="1">
    <source>
        <dbReference type="SAM" id="Phobius"/>
    </source>
</evidence>
<dbReference type="PANTHER" id="PTHR42709:SF4">
    <property type="entry name" value="INNER MEMBRANE PROTEIN YQAA"/>
    <property type="match status" value="1"/>
</dbReference>
<reference evidence="3" key="2">
    <citation type="submission" date="2020-09" db="EMBL/GenBank/DDBJ databases">
        <authorList>
            <person name="Sun Q."/>
            <person name="Zhou Y."/>
        </authorList>
    </citation>
    <scope>NUCLEOTIDE SEQUENCE</scope>
    <source>
        <strain evidence="3">CGMCC 1.12426</strain>
    </source>
</reference>
<keyword evidence="1" id="KW-0472">Membrane</keyword>
<evidence type="ECO:0000313" key="3">
    <source>
        <dbReference type="EMBL" id="GGB47173.1"/>
    </source>
</evidence>
<comment type="caution">
    <text evidence="3">The sequence shown here is derived from an EMBL/GenBank/DDBJ whole genome shotgun (WGS) entry which is preliminary data.</text>
</comment>
<organism evidence="3 4">
    <name type="scientific">Roseibium aquae</name>
    <dbReference type="NCBI Taxonomy" id="1323746"/>
    <lineage>
        <taxon>Bacteria</taxon>
        <taxon>Pseudomonadati</taxon>
        <taxon>Pseudomonadota</taxon>
        <taxon>Alphaproteobacteria</taxon>
        <taxon>Hyphomicrobiales</taxon>
        <taxon>Stappiaceae</taxon>
        <taxon>Roseibium</taxon>
    </lineage>
</organism>
<dbReference type="InterPro" id="IPR032816">
    <property type="entry name" value="VTT_dom"/>
</dbReference>
<accession>A0A916TIU6</accession>
<feature type="transmembrane region" description="Helical" evidence="1">
    <location>
        <begin position="156"/>
        <end position="175"/>
    </location>
</feature>
<name>A0A916TIU6_9HYPH</name>